<dbReference type="EMBL" id="GBXM01058486">
    <property type="protein sequence ID" value="JAH50091.1"/>
    <property type="molecule type" value="Transcribed_RNA"/>
</dbReference>
<sequence>MSEFQPIIAFIVALFQTLKVLYSDKWEVTSPHPPLMCSTHLGDF</sequence>
<name>A0A0E9T8X7_ANGAN</name>
<reference evidence="1" key="1">
    <citation type="submission" date="2014-11" db="EMBL/GenBank/DDBJ databases">
        <authorList>
            <person name="Amaro Gonzalez C."/>
        </authorList>
    </citation>
    <scope>NUCLEOTIDE SEQUENCE</scope>
</reference>
<proteinExistence type="predicted"/>
<dbReference type="AlphaFoldDB" id="A0A0E9T8X7"/>
<organism evidence="1">
    <name type="scientific">Anguilla anguilla</name>
    <name type="common">European freshwater eel</name>
    <name type="synonym">Muraena anguilla</name>
    <dbReference type="NCBI Taxonomy" id="7936"/>
    <lineage>
        <taxon>Eukaryota</taxon>
        <taxon>Metazoa</taxon>
        <taxon>Chordata</taxon>
        <taxon>Craniata</taxon>
        <taxon>Vertebrata</taxon>
        <taxon>Euteleostomi</taxon>
        <taxon>Actinopterygii</taxon>
        <taxon>Neopterygii</taxon>
        <taxon>Teleostei</taxon>
        <taxon>Anguilliformes</taxon>
        <taxon>Anguillidae</taxon>
        <taxon>Anguilla</taxon>
    </lineage>
</organism>
<reference evidence="1" key="2">
    <citation type="journal article" date="2015" name="Fish Shellfish Immunol.">
        <title>Early steps in the European eel (Anguilla anguilla)-Vibrio vulnificus interaction in the gills: Role of the RtxA13 toxin.</title>
        <authorList>
            <person name="Callol A."/>
            <person name="Pajuelo D."/>
            <person name="Ebbesson L."/>
            <person name="Teles M."/>
            <person name="MacKenzie S."/>
            <person name="Amaro C."/>
        </authorList>
    </citation>
    <scope>NUCLEOTIDE SEQUENCE</scope>
</reference>
<accession>A0A0E9T8X7</accession>
<protein>
    <submittedName>
        <fullName evidence="1">Uncharacterized protein</fullName>
    </submittedName>
</protein>
<evidence type="ECO:0000313" key="1">
    <source>
        <dbReference type="EMBL" id="JAH50091.1"/>
    </source>
</evidence>